<proteinExistence type="predicted"/>
<dbReference type="AlphaFoldDB" id="A0A850EWU4"/>
<dbReference type="RefSeq" id="WP_175373760.1">
    <property type="nucleotide sequence ID" value="NZ_JABWCS010000218.1"/>
</dbReference>
<dbReference type="Proteomes" id="UP000564806">
    <property type="component" value="Unassembled WGS sequence"/>
</dbReference>
<evidence type="ECO:0000256" key="1">
    <source>
        <dbReference type="SAM" id="Phobius"/>
    </source>
</evidence>
<keyword evidence="1" id="KW-0472">Membrane</keyword>
<feature type="transmembrane region" description="Helical" evidence="1">
    <location>
        <begin position="122"/>
        <end position="140"/>
    </location>
</feature>
<keyword evidence="2" id="KW-0732">Signal</keyword>
<reference evidence="3" key="1">
    <citation type="submission" date="2020-06" db="EMBL/GenBank/DDBJ databases">
        <title>Paenibacillus sp. nov., isolated from soil.</title>
        <authorList>
            <person name="Seo Y.L."/>
        </authorList>
    </citation>
    <scope>NUCLEOTIDE SEQUENCE [LARGE SCALE GENOMIC DNA]</scope>
    <source>
        <strain evidence="3">JW14</strain>
    </source>
</reference>
<sequence length="146" mass="16462">MNLRRVALSMLLILSCVISSTTASADWAFQFVVYNGTVYAHQGTYTPVEKIGKKIGEVTFYSDREGTYTGNFSNTYPKGTPYYRILDVSDSAGIAVQESDGRYATLLYHGKYDGKPDYTKPIMLFLIGFVVVGCATWLWVRKRRLQ</sequence>
<feature type="chain" id="PRO_5032346793" evidence="2">
    <location>
        <begin position="26"/>
        <end position="146"/>
    </location>
</feature>
<comment type="caution">
    <text evidence="3">The sequence shown here is derived from an EMBL/GenBank/DDBJ whole genome shotgun (WGS) entry which is preliminary data.</text>
</comment>
<gene>
    <name evidence="3" type="ORF">HPT30_23680</name>
</gene>
<accession>A0A850EWU4</accession>
<evidence type="ECO:0000313" key="3">
    <source>
        <dbReference type="EMBL" id="NUU63362.1"/>
    </source>
</evidence>
<evidence type="ECO:0000313" key="4">
    <source>
        <dbReference type="Proteomes" id="UP000564806"/>
    </source>
</evidence>
<evidence type="ECO:0000256" key="2">
    <source>
        <dbReference type="SAM" id="SignalP"/>
    </source>
</evidence>
<keyword evidence="1" id="KW-0812">Transmembrane</keyword>
<organism evidence="3 4">
    <name type="scientific">Paenibacillus agri</name>
    <dbReference type="NCBI Taxonomy" id="2744309"/>
    <lineage>
        <taxon>Bacteria</taxon>
        <taxon>Bacillati</taxon>
        <taxon>Bacillota</taxon>
        <taxon>Bacilli</taxon>
        <taxon>Bacillales</taxon>
        <taxon>Paenibacillaceae</taxon>
        <taxon>Paenibacillus</taxon>
    </lineage>
</organism>
<name>A0A850EWU4_9BACL</name>
<dbReference type="PROSITE" id="PS51257">
    <property type="entry name" value="PROKAR_LIPOPROTEIN"/>
    <property type="match status" value="1"/>
</dbReference>
<dbReference type="EMBL" id="JABWCS010000218">
    <property type="protein sequence ID" value="NUU63362.1"/>
    <property type="molecule type" value="Genomic_DNA"/>
</dbReference>
<feature type="signal peptide" evidence="2">
    <location>
        <begin position="1"/>
        <end position="25"/>
    </location>
</feature>
<keyword evidence="1" id="KW-1133">Transmembrane helix</keyword>
<keyword evidence="4" id="KW-1185">Reference proteome</keyword>
<protein>
    <submittedName>
        <fullName evidence="3">Uncharacterized protein</fullName>
    </submittedName>
</protein>